<dbReference type="PANTHER" id="PTHR45641">
    <property type="entry name" value="TETRATRICOPEPTIDE REPEAT PROTEIN (AFU_ORTHOLOGUE AFUA_6G03870)"/>
    <property type="match status" value="1"/>
</dbReference>
<dbReference type="AlphaFoldDB" id="A0A9W7E6V8"/>
<evidence type="ECO:0008006" key="7">
    <source>
        <dbReference type="Google" id="ProtNLM"/>
    </source>
</evidence>
<evidence type="ECO:0000313" key="5">
    <source>
        <dbReference type="EMBL" id="GMH67310.1"/>
    </source>
</evidence>
<keyword evidence="3" id="KW-0175">Coiled coil</keyword>
<evidence type="ECO:0000256" key="3">
    <source>
        <dbReference type="SAM" id="Coils"/>
    </source>
</evidence>
<evidence type="ECO:0000313" key="6">
    <source>
        <dbReference type="Proteomes" id="UP001165122"/>
    </source>
</evidence>
<dbReference type="Gene3D" id="1.25.40.10">
    <property type="entry name" value="Tetratricopeptide repeat domain"/>
    <property type="match status" value="1"/>
</dbReference>
<dbReference type="InterPro" id="IPR011990">
    <property type="entry name" value="TPR-like_helical_dom_sf"/>
</dbReference>
<dbReference type="OrthoDB" id="5986190at2759"/>
<dbReference type="Pfam" id="PF13374">
    <property type="entry name" value="TPR_10"/>
    <property type="match status" value="2"/>
</dbReference>
<sequence>MPEEKKVQGKKKKQQGKKTNPRKREILDACADLGMACNYVSDFDDARPYLKRGREGYEEQLRRENEKALEASRSFINTTCSSLEEVVEKMRDLMKRMERALGEENVVTLETLNELGCELRENGEYEEAKEVHERCLAGRIKVLGEDHGQMLMTLNNLGIVYNDGLKNYIKGLEYYKRALGGKERTFGKNHP</sequence>
<reference evidence="6" key="1">
    <citation type="journal article" date="2023" name="Commun. Biol.">
        <title>Genome analysis of Parmales, the sister group of diatoms, reveals the evolutionary specialization of diatoms from phago-mixotrophs to photoautotrophs.</title>
        <authorList>
            <person name="Ban H."/>
            <person name="Sato S."/>
            <person name="Yoshikawa S."/>
            <person name="Yamada K."/>
            <person name="Nakamura Y."/>
            <person name="Ichinomiya M."/>
            <person name="Sato N."/>
            <person name="Blanc-Mathieu R."/>
            <person name="Endo H."/>
            <person name="Kuwata A."/>
            <person name="Ogata H."/>
        </authorList>
    </citation>
    <scope>NUCLEOTIDE SEQUENCE [LARGE SCALE GENOMIC DNA]</scope>
    <source>
        <strain evidence="6">NIES 3700</strain>
    </source>
</reference>
<keyword evidence="2" id="KW-0802">TPR repeat</keyword>
<evidence type="ECO:0000256" key="4">
    <source>
        <dbReference type="SAM" id="MobiDB-lite"/>
    </source>
</evidence>
<proteinExistence type="predicted"/>
<accession>A0A9W7E6V8</accession>
<dbReference type="SUPFAM" id="SSF48452">
    <property type="entry name" value="TPR-like"/>
    <property type="match status" value="1"/>
</dbReference>
<name>A0A9W7E6V8_9STRA</name>
<keyword evidence="1" id="KW-0677">Repeat</keyword>
<feature type="coiled-coil region" evidence="3">
    <location>
        <begin position="54"/>
        <end position="103"/>
    </location>
</feature>
<gene>
    <name evidence="5" type="ORF">TrLO_g3497</name>
</gene>
<dbReference type="PANTHER" id="PTHR45641:SF19">
    <property type="entry name" value="NEPHROCYSTIN-3"/>
    <property type="match status" value="1"/>
</dbReference>
<feature type="region of interest" description="Disordered" evidence="4">
    <location>
        <begin position="1"/>
        <end position="24"/>
    </location>
</feature>
<keyword evidence="6" id="KW-1185">Reference proteome</keyword>
<dbReference type="EMBL" id="BRXW01000572">
    <property type="protein sequence ID" value="GMH67310.1"/>
    <property type="molecule type" value="Genomic_DNA"/>
</dbReference>
<dbReference type="Proteomes" id="UP001165122">
    <property type="component" value="Unassembled WGS sequence"/>
</dbReference>
<evidence type="ECO:0000256" key="1">
    <source>
        <dbReference type="ARBA" id="ARBA00022737"/>
    </source>
</evidence>
<feature type="compositionally biased region" description="Basic residues" evidence="4">
    <location>
        <begin position="8"/>
        <end position="21"/>
    </location>
</feature>
<evidence type="ECO:0000256" key="2">
    <source>
        <dbReference type="ARBA" id="ARBA00022803"/>
    </source>
</evidence>
<organism evidence="5 6">
    <name type="scientific">Triparma laevis f. longispina</name>
    <dbReference type="NCBI Taxonomy" id="1714387"/>
    <lineage>
        <taxon>Eukaryota</taxon>
        <taxon>Sar</taxon>
        <taxon>Stramenopiles</taxon>
        <taxon>Ochrophyta</taxon>
        <taxon>Bolidophyceae</taxon>
        <taxon>Parmales</taxon>
        <taxon>Triparmaceae</taxon>
        <taxon>Triparma</taxon>
    </lineage>
</organism>
<protein>
    <recommendedName>
        <fullName evidence="7">Kinesin light chain</fullName>
    </recommendedName>
</protein>
<comment type="caution">
    <text evidence="5">The sequence shown here is derived from an EMBL/GenBank/DDBJ whole genome shotgun (WGS) entry which is preliminary data.</text>
</comment>